<accession>A0A1I3RCW7</accession>
<sequence>MGRRTVTVTDKMQQGYRYALTAPSGREFDPHFSPDLTPKEMLALGVFCGKYMTDCREEFPSSWFVGA</sequence>
<proteinExistence type="predicted"/>
<evidence type="ECO:0000313" key="2">
    <source>
        <dbReference type="Proteomes" id="UP000242763"/>
    </source>
</evidence>
<gene>
    <name evidence="1" type="ORF">SAMN03080618_02963</name>
</gene>
<dbReference type="AlphaFoldDB" id="A0A1I3RCW7"/>
<evidence type="ECO:0000313" key="1">
    <source>
        <dbReference type="EMBL" id="SFJ43870.1"/>
    </source>
</evidence>
<organism evidence="1 2">
    <name type="scientific">Aquamicrobium aerolatum DSM 21857</name>
    <dbReference type="NCBI Taxonomy" id="1121003"/>
    <lineage>
        <taxon>Bacteria</taxon>
        <taxon>Pseudomonadati</taxon>
        <taxon>Pseudomonadota</taxon>
        <taxon>Alphaproteobacteria</taxon>
        <taxon>Hyphomicrobiales</taxon>
        <taxon>Phyllobacteriaceae</taxon>
        <taxon>Aerobium</taxon>
    </lineage>
</organism>
<dbReference type="EMBL" id="FORF01000019">
    <property type="protein sequence ID" value="SFJ43870.1"/>
    <property type="molecule type" value="Genomic_DNA"/>
</dbReference>
<protein>
    <submittedName>
        <fullName evidence="1">Uncharacterized protein</fullName>
    </submittedName>
</protein>
<reference evidence="2" key="1">
    <citation type="submission" date="2016-10" db="EMBL/GenBank/DDBJ databases">
        <authorList>
            <person name="Varghese N."/>
            <person name="Submissions S."/>
        </authorList>
    </citation>
    <scope>NUCLEOTIDE SEQUENCE [LARGE SCALE GENOMIC DNA]</scope>
    <source>
        <strain evidence="2">DSM 21857</strain>
    </source>
</reference>
<dbReference type="Proteomes" id="UP000242763">
    <property type="component" value="Unassembled WGS sequence"/>
</dbReference>
<dbReference type="STRING" id="1121003.SAMN03080618_02963"/>
<name>A0A1I3RCW7_9HYPH</name>
<keyword evidence="2" id="KW-1185">Reference proteome</keyword>